<dbReference type="AlphaFoldDB" id="A0A095DHU4"/>
<evidence type="ECO:0000313" key="3">
    <source>
        <dbReference type="Proteomes" id="UP000029445"/>
    </source>
</evidence>
<gene>
    <name evidence="2" type="ORF">CNBG_6039</name>
</gene>
<dbReference type="GeneID" id="88182147"/>
<reference evidence="2 3" key="2">
    <citation type="journal article" date="2018" name="Proc. Natl. Acad. Sci.">
        <title>RNAi is a critical determinant of centromere evolution in closely related fungi.</title>
        <authorList>
            <person name="Yadav V."/>
            <person name="Sun S."/>
            <person name="Billmyre R.B."/>
            <person name="Thimmappa B.C."/>
            <person name="Shea T."/>
            <person name="Lintner R."/>
            <person name="Bakkeren G."/>
            <person name="Cuomo C.A."/>
            <person name="Heitman J."/>
            <person name="Sanyal K."/>
        </authorList>
    </citation>
    <scope>NUCLEOTIDE SEQUENCE [LARGE SCALE GENOMIC DNA]</scope>
    <source>
        <strain evidence="2 3">R265</strain>
    </source>
</reference>
<feature type="chain" id="PRO_5001906232" evidence="1">
    <location>
        <begin position="20"/>
        <end position="197"/>
    </location>
</feature>
<protein>
    <submittedName>
        <fullName evidence="2">Uncharacterized protein</fullName>
    </submittedName>
</protein>
<evidence type="ECO:0000256" key="1">
    <source>
        <dbReference type="SAM" id="SignalP"/>
    </source>
</evidence>
<dbReference type="EMBL" id="CP025772">
    <property type="protein sequence ID" value="KGB80201.1"/>
    <property type="molecule type" value="Genomic_DNA"/>
</dbReference>
<feature type="signal peptide" evidence="1">
    <location>
        <begin position="1"/>
        <end position="19"/>
    </location>
</feature>
<keyword evidence="1" id="KW-0732">Signal</keyword>
<accession>A0A095DHU4</accession>
<sequence length="197" mass="20783">MRFTSIIIAALPLIGSVFAAPFTEKDSIAPEAELAKKEVDVLSVVNEVQSRVNAAAAMPCNSQADVEACLNTVIDAFHWCGGQLGIDVSASASANADVNIHYLRREIIARNDDKQAVAQALSNVVQTVNVGIVQQIPHEFINIPGVSNLVHQLDVALSLILKGVDAILAGVLYLVKALLIDVGIILDALLGSLLGIL</sequence>
<dbReference type="RefSeq" id="XP_062885823.1">
    <property type="nucleotide sequence ID" value="XM_063029868.1"/>
</dbReference>
<dbReference type="OrthoDB" id="2563899at2759"/>
<name>A0A095DHU4_CRYD2</name>
<dbReference type="OMA" id="HMRFTSI"/>
<proteinExistence type="predicted"/>
<dbReference type="KEGG" id="cdeu:CNBG_6039"/>
<dbReference type="VEuPathDB" id="FungiDB:CNBG_6039"/>
<dbReference type="Proteomes" id="UP000029445">
    <property type="component" value="Chromosome 14"/>
</dbReference>
<reference evidence="2 3" key="1">
    <citation type="journal article" date="2011" name="MBio">
        <title>Genome variation in Cryptococcus gattii, an emerging pathogen of immunocompetent hosts.</title>
        <authorList>
            <person name="D'Souza C.A."/>
            <person name="Kronstad J.W."/>
            <person name="Taylor G."/>
            <person name="Warren R."/>
            <person name="Yuen M."/>
            <person name="Hu G."/>
            <person name="Jung W.H."/>
            <person name="Sham A."/>
            <person name="Kidd S.E."/>
            <person name="Tangen K."/>
            <person name="Lee N."/>
            <person name="Zeilmaker T."/>
            <person name="Sawkins J."/>
            <person name="McVicker G."/>
            <person name="Shah S."/>
            <person name="Gnerre S."/>
            <person name="Griggs A."/>
            <person name="Zeng Q."/>
            <person name="Bartlett K."/>
            <person name="Li W."/>
            <person name="Wang X."/>
            <person name="Heitman J."/>
            <person name="Stajich J.E."/>
            <person name="Fraser J.A."/>
            <person name="Meyer W."/>
            <person name="Carter D."/>
            <person name="Schein J."/>
            <person name="Krzywinski M."/>
            <person name="Kwon-Chung K.J."/>
            <person name="Varma A."/>
            <person name="Wang J."/>
            <person name="Brunham R."/>
            <person name="Fyfe M."/>
            <person name="Ouellette B.F."/>
            <person name="Siddiqui A."/>
            <person name="Marra M."/>
            <person name="Jones S."/>
            <person name="Holt R."/>
            <person name="Birren B.W."/>
            <person name="Galagan J.E."/>
            <person name="Cuomo C.A."/>
        </authorList>
    </citation>
    <scope>NUCLEOTIDE SEQUENCE [LARGE SCALE GENOMIC DNA]</scope>
    <source>
        <strain evidence="2 3">R265</strain>
    </source>
</reference>
<organism evidence="2 3">
    <name type="scientific">Cryptococcus deuterogattii (strain R265)</name>
    <name type="common">Cryptococcus gattii VGII (strain R265)</name>
    <dbReference type="NCBI Taxonomy" id="294750"/>
    <lineage>
        <taxon>Eukaryota</taxon>
        <taxon>Fungi</taxon>
        <taxon>Dikarya</taxon>
        <taxon>Basidiomycota</taxon>
        <taxon>Agaricomycotina</taxon>
        <taxon>Tremellomycetes</taxon>
        <taxon>Tremellales</taxon>
        <taxon>Cryptococcaceae</taxon>
        <taxon>Cryptococcus</taxon>
        <taxon>Cryptococcus gattii species complex</taxon>
    </lineage>
</organism>
<evidence type="ECO:0000313" key="2">
    <source>
        <dbReference type="EMBL" id="KGB80201.1"/>
    </source>
</evidence>
<dbReference type="HOGENOM" id="CLU_122010_0_0_1"/>
<keyword evidence="3" id="KW-1185">Reference proteome</keyword>